<dbReference type="PANTHER" id="PTHR10291">
    <property type="entry name" value="DEHYDRODOLICHYL DIPHOSPHATE SYNTHASE FAMILY MEMBER"/>
    <property type="match status" value="1"/>
</dbReference>
<keyword evidence="4" id="KW-1185">Reference proteome</keyword>
<feature type="active site" description="Proton acceptor" evidence="2">
    <location>
        <position position="60"/>
    </location>
</feature>
<feature type="binding site" evidence="2">
    <location>
        <position position="180"/>
    </location>
    <ligand>
        <name>substrate</name>
    </ligand>
</feature>
<gene>
    <name evidence="3" type="ORF">OCV65_07270</name>
</gene>
<dbReference type="RefSeq" id="WP_262581505.1">
    <property type="nucleotide sequence ID" value="NZ_JAOQJV010000007.1"/>
</dbReference>
<evidence type="ECO:0000256" key="2">
    <source>
        <dbReference type="HAMAP-Rule" id="MF_01139"/>
    </source>
</evidence>
<feature type="binding site" evidence="2">
    <location>
        <position position="63"/>
    </location>
    <ligand>
        <name>substrate</name>
    </ligand>
</feature>
<comment type="subunit">
    <text evidence="2">Homodimer.</text>
</comment>
<organism evidence="3 4">
    <name type="scientific">Dorea ammoniilytica</name>
    <dbReference type="NCBI Taxonomy" id="2981788"/>
    <lineage>
        <taxon>Bacteria</taxon>
        <taxon>Bacillati</taxon>
        <taxon>Bacillota</taxon>
        <taxon>Clostridia</taxon>
        <taxon>Lachnospirales</taxon>
        <taxon>Lachnospiraceae</taxon>
        <taxon>Dorea</taxon>
    </lineage>
</organism>
<comment type="similarity">
    <text evidence="2">Belongs to the UPP synthase family.</text>
</comment>
<dbReference type="PANTHER" id="PTHR10291:SF0">
    <property type="entry name" value="DEHYDRODOLICHYL DIPHOSPHATE SYNTHASE 2"/>
    <property type="match status" value="1"/>
</dbReference>
<protein>
    <recommendedName>
        <fullName evidence="2">Isoprenyl transferase</fullName>
        <ecNumber evidence="2">2.5.1.-</ecNumber>
    </recommendedName>
</protein>
<comment type="function">
    <text evidence="2">Catalyzes the condensation of isopentenyl diphosphate (IPP) with allylic pyrophosphates generating different type of terpenoids.</text>
</comment>
<dbReference type="InterPro" id="IPR036424">
    <property type="entry name" value="UPP_synth-like_sf"/>
</dbReference>
<accession>A0ABT2S703</accession>
<feature type="binding site" evidence="2">
    <location>
        <position position="29"/>
    </location>
    <ligand>
        <name>substrate</name>
    </ligand>
</feature>
<dbReference type="InterPro" id="IPR018520">
    <property type="entry name" value="UPP_synth-like_CS"/>
</dbReference>
<dbReference type="GO" id="GO:0016740">
    <property type="term" value="F:transferase activity"/>
    <property type="evidence" value="ECO:0007669"/>
    <property type="project" value="UniProtKB-KW"/>
</dbReference>
<comment type="cofactor">
    <cofactor evidence="2">
        <name>Mg(2+)</name>
        <dbReference type="ChEBI" id="CHEBI:18420"/>
    </cofactor>
    <text evidence="2">Binds 2 magnesium ions per subunit.</text>
</comment>
<feature type="binding site" evidence="2">
    <location>
        <begin position="13"/>
        <end position="16"/>
    </location>
    <ligand>
        <name>substrate</name>
    </ligand>
</feature>
<dbReference type="Proteomes" id="UP001207605">
    <property type="component" value="Unassembled WGS sequence"/>
</dbReference>
<dbReference type="EMBL" id="JAOQJV010000007">
    <property type="protein sequence ID" value="MCU6700030.1"/>
    <property type="molecule type" value="Genomic_DNA"/>
</dbReference>
<dbReference type="Gene3D" id="3.40.1180.10">
    <property type="entry name" value="Decaprenyl diphosphate synthase-like"/>
    <property type="match status" value="1"/>
</dbReference>
<comment type="caution">
    <text evidence="3">The sequence shown here is derived from an EMBL/GenBank/DDBJ whole genome shotgun (WGS) entry which is preliminary data.</text>
</comment>
<reference evidence="3 4" key="1">
    <citation type="journal article" date="2021" name="ISME Commun">
        <title>Automated analysis of genomic sequences facilitates high-throughput and comprehensive description of bacteria.</title>
        <authorList>
            <person name="Hitch T.C.A."/>
        </authorList>
    </citation>
    <scope>NUCLEOTIDE SEQUENCE [LARGE SCALE GENOMIC DNA]</scope>
    <source>
        <strain evidence="3 4">Sanger_02</strain>
    </source>
</reference>
<feature type="binding site" evidence="2">
    <location>
        <position position="17"/>
    </location>
    <ligand>
        <name>substrate</name>
    </ligand>
</feature>
<name>A0ABT2S703_9FIRM</name>
<dbReference type="Pfam" id="PF01255">
    <property type="entry name" value="Prenyltransf"/>
    <property type="match status" value="1"/>
</dbReference>
<dbReference type="PROSITE" id="PS01066">
    <property type="entry name" value="UPP_SYNTHASE"/>
    <property type="match status" value="1"/>
</dbReference>
<keyword evidence="2" id="KW-0479">Metal-binding</keyword>
<dbReference type="HAMAP" id="MF_01139">
    <property type="entry name" value="ISPT"/>
    <property type="match status" value="1"/>
</dbReference>
<feature type="binding site" evidence="2">
    <location>
        <position position="199"/>
    </location>
    <ligand>
        <name>Mg(2+)</name>
        <dbReference type="ChEBI" id="CHEBI:18420"/>
    </ligand>
</feature>
<dbReference type="SUPFAM" id="SSF64005">
    <property type="entry name" value="Undecaprenyl diphosphate synthase"/>
    <property type="match status" value="1"/>
</dbReference>
<feature type="active site" evidence="2">
    <location>
        <position position="12"/>
    </location>
</feature>
<dbReference type="InterPro" id="IPR001441">
    <property type="entry name" value="UPP_synth-like"/>
</dbReference>
<dbReference type="EC" id="2.5.1.-" evidence="2"/>
<sequence>MNVPQHVAIILDGNGRWAKSKGMPRNYGHAQGSKNVERICEEAWRLGIKYLTVYAFSTENWNRPQDEVDALMNLLRRYMKTCLTTAAKNDMKVRVIGDITRLDEDIRSRILELEEATKNNGGLNFQIAINYGSRDELVRGIRRLAQDCVDNKQDPAEITEAVIERYLDTYGIPDPDLLIRTSGEQRLSNFLLWQLAYTEFYFTDVHWPAFTKEELIKAIEQYNKRDRRFGGVKEEQNV</sequence>
<proteinExistence type="inferred from homology"/>
<evidence type="ECO:0000256" key="1">
    <source>
        <dbReference type="ARBA" id="ARBA00022679"/>
    </source>
</evidence>
<feature type="binding site" evidence="2">
    <location>
        <position position="12"/>
    </location>
    <ligand>
        <name>Mg(2+)</name>
        <dbReference type="ChEBI" id="CHEBI:18420"/>
    </ligand>
</feature>
<feature type="binding site" evidence="2">
    <location>
        <position position="25"/>
    </location>
    <ligand>
        <name>substrate</name>
    </ligand>
</feature>
<dbReference type="NCBIfam" id="TIGR00055">
    <property type="entry name" value="uppS"/>
    <property type="match status" value="1"/>
</dbReference>
<dbReference type="NCBIfam" id="NF011405">
    <property type="entry name" value="PRK14830.1"/>
    <property type="match status" value="1"/>
</dbReference>
<dbReference type="CDD" id="cd00475">
    <property type="entry name" value="Cis_IPPS"/>
    <property type="match status" value="1"/>
</dbReference>
<feature type="binding site" evidence="2">
    <location>
        <position position="61"/>
    </location>
    <ligand>
        <name>substrate</name>
    </ligand>
</feature>
<keyword evidence="1 2" id="KW-0808">Transferase</keyword>
<feature type="binding site" evidence="2">
    <location>
        <begin position="186"/>
        <end position="188"/>
    </location>
    <ligand>
        <name>substrate</name>
    </ligand>
</feature>
<evidence type="ECO:0000313" key="4">
    <source>
        <dbReference type="Proteomes" id="UP001207605"/>
    </source>
</evidence>
<keyword evidence="2" id="KW-0460">Magnesium</keyword>
<feature type="binding site" evidence="2">
    <location>
        <begin position="57"/>
        <end position="59"/>
    </location>
    <ligand>
        <name>substrate</name>
    </ligand>
</feature>
<evidence type="ECO:0000313" key="3">
    <source>
        <dbReference type="EMBL" id="MCU6700030.1"/>
    </source>
</evidence>